<organism evidence="2 3">
    <name type="scientific">Bacillus cereus</name>
    <dbReference type="NCBI Taxonomy" id="1396"/>
    <lineage>
        <taxon>Bacteria</taxon>
        <taxon>Bacillati</taxon>
        <taxon>Bacillota</taxon>
        <taxon>Bacilli</taxon>
        <taxon>Bacillales</taxon>
        <taxon>Bacillaceae</taxon>
        <taxon>Bacillus</taxon>
        <taxon>Bacillus cereus group</taxon>
    </lineage>
</organism>
<gene>
    <name evidence="2" type="ORF">CN357_14515</name>
</gene>
<name>A0A9X6ZFH9_BACCE</name>
<protein>
    <recommendedName>
        <fullName evidence="1">FRG domain-containing protein</fullName>
    </recommendedName>
</protein>
<dbReference type="RefSeq" id="WP_098393515.1">
    <property type="nucleotide sequence ID" value="NZ_JAKSDU010000003.1"/>
</dbReference>
<evidence type="ECO:0000259" key="1">
    <source>
        <dbReference type="SMART" id="SM00901"/>
    </source>
</evidence>
<comment type="caution">
    <text evidence="2">The sequence shown here is derived from an EMBL/GenBank/DDBJ whole genome shotgun (WGS) entry which is preliminary data.</text>
</comment>
<dbReference type="InterPro" id="IPR014966">
    <property type="entry name" value="FRG-dom"/>
</dbReference>
<evidence type="ECO:0000313" key="2">
    <source>
        <dbReference type="EMBL" id="PFF49063.1"/>
    </source>
</evidence>
<dbReference type="Proteomes" id="UP000220210">
    <property type="component" value="Unassembled WGS sequence"/>
</dbReference>
<accession>A0A9X6ZFH9</accession>
<feature type="domain" description="FRG" evidence="1">
    <location>
        <begin position="31"/>
        <end position="186"/>
    </location>
</feature>
<sequence>MITSKVLKEIYLSEDSDIYNEFSPIGKYSFLFDGYIFRGESSEKYKLLPSALREDKNSFYKLFNYASFDTSSNGFHFEHPQREFENFYQTAELTALKRFYDLADLKGLNLPDAPFLRGDILNKFSFGSTRKLGDVWIPDEMLEIAALAQHYGVPTRLIDWTVNIFTSLYFASIGVIKSERIDGNMVLYALNYEIIEFLKPTKHKIPLRLVRPDNYRNPNLNYQKGVLSCWSYKTHKIEQCKFDLVDRRSLEVIIQEYVDNNRIRWDDPEVEEKPLIYKFYIPRSKAYEIYNLITKLGYGADSLFTGFDGIVKRIEEDIIYHRNRKENKLINK</sequence>
<dbReference type="EMBL" id="NTSO01000008">
    <property type="protein sequence ID" value="PFF49063.1"/>
    <property type="molecule type" value="Genomic_DNA"/>
</dbReference>
<proteinExistence type="predicted"/>
<dbReference type="Pfam" id="PF08867">
    <property type="entry name" value="FRG"/>
    <property type="match status" value="1"/>
</dbReference>
<evidence type="ECO:0000313" key="3">
    <source>
        <dbReference type="Proteomes" id="UP000220210"/>
    </source>
</evidence>
<dbReference type="AlphaFoldDB" id="A0A9X6ZFH9"/>
<reference evidence="2 3" key="1">
    <citation type="submission" date="2017-09" db="EMBL/GenBank/DDBJ databases">
        <title>Large-scale bioinformatics analysis of Bacillus genomes uncovers conserved roles of natural products in bacterial physiology.</title>
        <authorList>
            <consortium name="Agbiome Team Llc"/>
            <person name="Bleich R.M."/>
            <person name="Kirk G.J."/>
            <person name="Santa Maria K.C."/>
            <person name="Allen S.E."/>
            <person name="Farag S."/>
            <person name="Shank E.A."/>
            <person name="Bowers A."/>
        </authorList>
    </citation>
    <scope>NUCLEOTIDE SEQUENCE [LARGE SCALE GENOMIC DNA]</scope>
    <source>
        <strain evidence="2 3">AFS020204</strain>
    </source>
</reference>
<dbReference type="SMART" id="SM00901">
    <property type="entry name" value="FRG"/>
    <property type="match status" value="1"/>
</dbReference>